<feature type="transmembrane region" description="Helical" evidence="7">
    <location>
        <begin position="70"/>
        <end position="88"/>
    </location>
</feature>
<feature type="transmembrane region" description="Helical" evidence="7">
    <location>
        <begin position="39"/>
        <end position="63"/>
    </location>
</feature>
<evidence type="ECO:0000256" key="4">
    <source>
        <dbReference type="ARBA" id="ARBA00022692"/>
    </source>
</evidence>
<sequence>MTTHAMLAVLVSAFLICSTPGPNMLHVLTRCVQFGFRRSLPAMGGCLLGLVLVLALSAAGLGALMRASGLCFHVVQYAGVAYLVYLGIRQWLATDEISPAAKSTKAESSLQMFGKACSIGLTNPKLLIFGTAFMPQFVDSLSNPYPQYAIVIACFVACETFWYCVYGTGSRHVRRLLARPALRKAFNRLAGTLFIAFGGLLLLDKC</sequence>
<evidence type="ECO:0000256" key="1">
    <source>
        <dbReference type="ARBA" id="ARBA00004651"/>
    </source>
</evidence>
<keyword evidence="9" id="KW-1185">Reference proteome</keyword>
<dbReference type="EMBL" id="FNKP01000004">
    <property type="protein sequence ID" value="SDR54716.1"/>
    <property type="molecule type" value="Genomic_DNA"/>
</dbReference>
<evidence type="ECO:0000313" key="8">
    <source>
        <dbReference type="EMBL" id="SDR54716.1"/>
    </source>
</evidence>
<accession>A0A1H1JXR4</accession>
<dbReference type="InterPro" id="IPR001123">
    <property type="entry name" value="LeuE-type"/>
</dbReference>
<keyword evidence="3" id="KW-1003">Cell membrane</keyword>
<name>A0A1H1JXR4_9BURK</name>
<comment type="subcellular location">
    <subcellularLocation>
        <location evidence="1">Cell membrane</location>
        <topology evidence="1">Multi-pass membrane protein</topology>
    </subcellularLocation>
</comment>
<evidence type="ECO:0000313" key="9">
    <source>
        <dbReference type="Proteomes" id="UP000183487"/>
    </source>
</evidence>
<keyword evidence="4 7" id="KW-0812">Transmembrane</keyword>
<dbReference type="AlphaFoldDB" id="A0A1H1JXR4"/>
<protein>
    <submittedName>
        <fullName evidence="8">Threonine/homoserine/homoserine lactone efflux protein</fullName>
    </submittedName>
</protein>
<proteinExistence type="inferred from homology"/>
<dbReference type="GO" id="GO:0005886">
    <property type="term" value="C:plasma membrane"/>
    <property type="evidence" value="ECO:0007669"/>
    <property type="project" value="UniProtKB-SubCell"/>
</dbReference>
<comment type="similarity">
    <text evidence="2">Belongs to the Rht family.</text>
</comment>
<feature type="transmembrane region" description="Helical" evidence="7">
    <location>
        <begin position="145"/>
        <end position="165"/>
    </location>
</feature>
<organism evidence="8 9">
    <name type="scientific">Paraburkholderia fungorum</name>
    <dbReference type="NCBI Taxonomy" id="134537"/>
    <lineage>
        <taxon>Bacteria</taxon>
        <taxon>Pseudomonadati</taxon>
        <taxon>Pseudomonadota</taxon>
        <taxon>Betaproteobacteria</taxon>
        <taxon>Burkholderiales</taxon>
        <taxon>Burkholderiaceae</taxon>
        <taxon>Paraburkholderia</taxon>
    </lineage>
</organism>
<dbReference type="PIRSF" id="PIRSF006324">
    <property type="entry name" value="LeuE"/>
    <property type="match status" value="1"/>
</dbReference>
<reference evidence="9" key="1">
    <citation type="submission" date="2016-10" db="EMBL/GenBank/DDBJ databases">
        <authorList>
            <person name="Varghese N."/>
        </authorList>
    </citation>
    <scope>NUCLEOTIDE SEQUENCE [LARGE SCALE GENOMIC DNA]</scope>
    <source>
        <strain evidence="9">GAS106B</strain>
    </source>
</reference>
<evidence type="ECO:0000256" key="6">
    <source>
        <dbReference type="ARBA" id="ARBA00023136"/>
    </source>
</evidence>
<evidence type="ECO:0000256" key="3">
    <source>
        <dbReference type="ARBA" id="ARBA00022475"/>
    </source>
</evidence>
<keyword evidence="6 7" id="KW-0472">Membrane</keyword>
<dbReference type="Pfam" id="PF01810">
    <property type="entry name" value="LysE"/>
    <property type="match status" value="1"/>
</dbReference>
<dbReference type="PANTHER" id="PTHR30086:SF14">
    <property type="entry name" value="HOMOSERINE_HOMOSERINE LACTONE EFFLUX PROTEIN"/>
    <property type="match status" value="1"/>
</dbReference>
<feature type="transmembrane region" description="Helical" evidence="7">
    <location>
        <begin position="185"/>
        <end position="203"/>
    </location>
</feature>
<evidence type="ECO:0000256" key="2">
    <source>
        <dbReference type="ARBA" id="ARBA00007928"/>
    </source>
</evidence>
<dbReference type="OrthoDB" id="9804822at2"/>
<keyword evidence="5 7" id="KW-1133">Transmembrane helix</keyword>
<evidence type="ECO:0000256" key="7">
    <source>
        <dbReference type="SAM" id="Phobius"/>
    </source>
</evidence>
<gene>
    <name evidence="8" type="ORF">SAMN05443245_7491</name>
</gene>
<evidence type="ECO:0000256" key="5">
    <source>
        <dbReference type="ARBA" id="ARBA00022989"/>
    </source>
</evidence>
<dbReference type="RefSeq" id="WP_074774272.1">
    <property type="nucleotide sequence ID" value="NZ_FNKP01000004.1"/>
</dbReference>
<dbReference type="GO" id="GO:0042970">
    <property type="term" value="F:homoserine transmembrane transporter activity"/>
    <property type="evidence" value="ECO:0007669"/>
    <property type="project" value="TreeGrafter"/>
</dbReference>
<dbReference type="Proteomes" id="UP000183487">
    <property type="component" value="Unassembled WGS sequence"/>
</dbReference>
<dbReference type="PANTHER" id="PTHR30086">
    <property type="entry name" value="ARGININE EXPORTER PROTEIN ARGO"/>
    <property type="match status" value="1"/>
</dbReference>